<dbReference type="RefSeq" id="WP_190449524.1">
    <property type="nucleotide sequence ID" value="NZ_JAMPLM010000013.1"/>
</dbReference>
<protein>
    <submittedName>
        <fullName evidence="1">Uncharacterized protein</fullName>
    </submittedName>
</protein>
<comment type="caution">
    <text evidence="1">The sequence shown here is derived from an EMBL/GenBank/DDBJ whole genome shotgun (WGS) entry which is preliminary data.</text>
</comment>
<name>A0ABV0KKN4_9CYAN</name>
<dbReference type="EMBL" id="JAMPLM010000013">
    <property type="protein sequence ID" value="MEP1059817.1"/>
    <property type="molecule type" value="Genomic_DNA"/>
</dbReference>
<dbReference type="Proteomes" id="UP001476950">
    <property type="component" value="Unassembled WGS sequence"/>
</dbReference>
<keyword evidence="2" id="KW-1185">Reference proteome</keyword>
<sequence length="131" mass="14841">MGKKRINQLLDQLHINHEADLKNAAQIFTVAQVAVNQLHQQAETNSQVLPAVRFQPPVVLDQAGLKQRYGSFNECRKAARQLGIQFHRSPTWAQLVVAFSYFDALQNLVQDYTTAFPNANLHDVTVAFRLK</sequence>
<evidence type="ECO:0000313" key="1">
    <source>
        <dbReference type="EMBL" id="MEP1059817.1"/>
    </source>
</evidence>
<evidence type="ECO:0000313" key="2">
    <source>
        <dbReference type="Proteomes" id="UP001476950"/>
    </source>
</evidence>
<proteinExistence type="predicted"/>
<organism evidence="1 2">
    <name type="scientific">Stenomitos frigidus AS-A4</name>
    <dbReference type="NCBI Taxonomy" id="2933935"/>
    <lineage>
        <taxon>Bacteria</taxon>
        <taxon>Bacillati</taxon>
        <taxon>Cyanobacteriota</taxon>
        <taxon>Cyanophyceae</taxon>
        <taxon>Leptolyngbyales</taxon>
        <taxon>Leptolyngbyaceae</taxon>
        <taxon>Stenomitos</taxon>
    </lineage>
</organism>
<gene>
    <name evidence="1" type="ORF">NDI38_15360</name>
</gene>
<accession>A0ABV0KKN4</accession>
<reference evidence="1 2" key="1">
    <citation type="submission" date="2022-04" db="EMBL/GenBank/DDBJ databases">
        <title>Positive selection, recombination, and allopatry shape intraspecific diversity of widespread and dominant cyanobacteria.</title>
        <authorList>
            <person name="Wei J."/>
            <person name="Shu W."/>
            <person name="Hu C."/>
        </authorList>
    </citation>
    <scope>NUCLEOTIDE SEQUENCE [LARGE SCALE GENOMIC DNA]</scope>
    <source>
        <strain evidence="1 2">AS-A4</strain>
    </source>
</reference>